<feature type="compositionally biased region" description="Gly residues" evidence="7">
    <location>
        <begin position="152"/>
        <end position="165"/>
    </location>
</feature>
<dbReference type="Proteomes" id="UP000675781">
    <property type="component" value="Unassembled WGS sequence"/>
</dbReference>
<sequence length="512" mass="50430">MFLTYLRRELRRRSRQAFVIALGLAVGIGLAISVNAASNGAKAAQASVLQSLYGVGTDITVTQTAVRGTGGTQGFGITGQSQTATGTKTTTATQDRATVEPGTGTIATTTLDKIKTASGVSGAVGSLSLSDFKVSGTLTQSFKETQTQSPGSGSGGFPGGGGSGGTQRSFSAGPPSGNFDFNSTTIQGVDVSDSSMGPLSTLSLSSGRTLANADASAAVALVNSSYATQNTIKVGATETLGGTKFTVVGIVTTSSTEDYFIPLAEAQKISSETGKVTTVYVKAASSTEIDAVAAEIQKDASGATVSTSADLANMVSGSLASTASLLNSLGKWFAIGVLLAAFLVAVLFTLSAVGRRTRELGTLKALGWTSRRVVRQVIGESVVTGLFGGALGIGLGFLGAYAIGKAAPALSASSSTSSASNANGGGFPGGGSFPTGSAPGGATGGTGGSGFAGARNAARGSSDITVHLTAPVHLNILLIAVGLAVLGGLIAGAAGGWRASSLRPADALAKVS</sequence>
<evidence type="ECO:0000256" key="4">
    <source>
        <dbReference type="ARBA" id="ARBA00022989"/>
    </source>
</evidence>
<feature type="region of interest" description="Disordered" evidence="7">
    <location>
        <begin position="143"/>
        <end position="181"/>
    </location>
</feature>
<accession>A0A941ENX5</accession>
<keyword evidence="3 8" id="KW-0812">Transmembrane</keyword>
<dbReference type="InterPro" id="IPR025857">
    <property type="entry name" value="MacB_PCD"/>
</dbReference>
<evidence type="ECO:0000256" key="6">
    <source>
        <dbReference type="ARBA" id="ARBA00038076"/>
    </source>
</evidence>
<evidence type="ECO:0000256" key="8">
    <source>
        <dbReference type="SAM" id="Phobius"/>
    </source>
</evidence>
<feature type="transmembrane region" description="Helical" evidence="8">
    <location>
        <begin position="472"/>
        <end position="494"/>
    </location>
</feature>
<dbReference type="AlphaFoldDB" id="A0A941ENX5"/>
<keyword evidence="5 8" id="KW-0472">Membrane</keyword>
<evidence type="ECO:0000256" key="2">
    <source>
        <dbReference type="ARBA" id="ARBA00022475"/>
    </source>
</evidence>
<dbReference type="InterPro" id="IPR003838">
    <property type="entry name" value="ABC3_permease_C"/>
</dbReference>
<evidence type="ECO:0000256" key="7">
    <source>
        <dbReference type="SAM" id="MobiDB-lite"/>
    </source>
</evidence>
<reference evidence="11" key="1">
    <citation type="submission" date="2021-04" db="EMBL/GenBank/DDBJ databases">
        <title>Genome based classification of Actinospica acidithermotolerans sp. nov., an actinobacterium isolated from an Indonesian hot spring.</title>
        <authorList>
            <person name="Kusuma A.B."/>
            <person name="Putra K.E."/>
            <person name="Nafisah S."/>
            <person name="Loh J."/>
            <person name="Nouioui I."/>
            <person name="Goodfellow M."/>
        </authorList>
    </citation>
    <scope>NUCLEOTIDE SEQUENCE</scope>
    <source>
        <strain evidence="11">CSCA 57</strain>
    </source>
</reference>
<name>A0A941ENX5_9ACTN</name>
<feature type="domain" description="MacB-like periplasmic core" evidence="10">
    <location>
        <begin position="18"/>
        <end position="298"/>
    </location>
</feature>
<evidence type="ECO:0000256" key="1">
    <source>
        <dbReference type="ARBA" id="ARBA00004651"/>
    </source>
</evidence>
<keyword evidence="12" id="KW-1185">Reference proteome</keyword>
<dbReference type="EMBL" id="JAGSOG010000067">
    <property type="protein sequence ID" value="MBR7834706.1"/>
    <property type="molecule type" value="Genomic_DNA"/>
</dbReference>
<comment type="caution">
    <text evidence="11">The sequence shown here is derived from an EMBL/GenBank/DDBJ whole genome shotgun (WGS) entry which is preliminary data.</text>
</comment>
<feature type="domain" description="ABC3 transporter permease C-terminal" evidence="9">
    <location>
        <begin position="333"/>
        <end position="414"/>
    </location>
</feature>
<dbReference type="PANTHER" id="PTHR30572">
    <property type="entry name" value="MEMBRANE COMPONENT OF TRANSPORTER-RELATED"/>
    <property type="match status" value="1"/>
</dbReference>
<dbReference type="GO" id="GO:0005886">
    <property type="term" value="C:plasma membrane"/>
    <property type="evidence" value="ECO:0007669"/>
    <property type="project" value="UniProtKB-SubCell"/>
</dbReference>
<feature type="transmembrane region" description="Helical" evidence="8">
    <location>
        <begin position="381"/>
        <end position="403"/>
    </location>
</feature>
<organism evidence="11 12">
    <name type="scientific">Actinospica durhamensis</name>
    <dbReference type="NCBI Taxonomy" id="1508375"/>
    <lineage>
        <taxon>Bacteria</taxon>
        <taxon>Bacillati</taxon>
        <taxon>Actinomycetota</taxon>
        <taxon>Actinomycetes</taxon>
        <taxon>Catenulisporales</taxon>
        <taxon>Actinospicaceae</taxon>
        <taxon>Actinospica</taxon>
    </lineage>
</organism>
<evidence type="ECO:0000259" key="9">
    <source>
        <dbReference type="Pfam" id="PF02687"/>
    </source>
</evidence>
<keyword evidence="4 8" id="KW-1133">Transmembrane helix</keyword>
<comment type="similarity">
    <text evidence="6">Belongs to the ABC-4 integral membrane protein family.</text>
</comment>
<proteinExistence type="inferred from homology"/>
<evidence type="ECO:0000256" key="5">
    <source>
        <dbReference type="ARBA" id="ARBA00023136"/>
    </source>
</evidence>
<comment type="subcellular location">
    <subcellularLocation>
        <location evidence="1">Cell membrane</location>
        <topology evidence="1">Multi-pass membrane protein</topology>
    </subcellularLocation>
</comment>
<evidence type="ECO:0000313" key="12">
    <source>
        <dbReference type="Proteomes" id="UP000675781"/>
    </source>
</evidence>
<dbReference type="PANTHER" id="PTHR30572:SF4">
    <property type="entry name" value="ABC TRANSPORTER PERMEASE YTRF"/>
    <property type="match status" value="1"/>
</dbReference>
<dbReference type="InterPro" id="IPR050250">
    <property type="entry name" value="Macrolide_Exporter_MacB"/>
</dbReference>
<evidence type="ECO:0000259" key="10">
    <source>
        <dbReference type="Pfam" id="PF12704"/>
    </source>
</evidence>
<protein>
    <submittedName>
        <fullName evidence="11">FtsX-like permease family protein</fullName>
    </submittedName>
</protein>
<feature type="transmembrane region" description="Helical" evidence="8">
    <location>
        <begin position="332"/>
        <end position="354"/>
    </location>
</feature>
<dbReference type="Pfam" id="PF12704">
    <property type="entry name" value="MacB_PCD"/>
    <property type="match status" value="1"/>
</dbReference>
<keyword evidence="2" id="KW-1003">Cell membrane</keyword>
<dbReference type="Pfam" id="PF02687">
    <property type="entry name" value="FtsX"/>
    <property type="match status" value="1"/>
</dbReference>
<evidence type="ECO:0000256" key="3">
    <source>
        <dbReference type="ARBA" id="ARBA00022692"/>
    </source>
</evidence>
<dbReference type="RefSeq" id="WP_212529224.1">
    <property type="nucleotide sequence ID" value="NZ_JAGSOG010000067.1"/>
</dbReference>
<evidence type="ECO:0000313" key="11">
    <source>
        <dbReference type="EMBL" id="MBR7834706.1"/>
    </source>
</evidence>
<feature type="region of interest" description="Disordered" evidence="7">
    <location>
        <begin position="421"/>
        <end position="446"/>
    </location>
</feature>
<feature type="compositionally biased region" description="Gly residues" evidence="7">
    <location>
        <begin position="423"/>
        <end position="446"/>
    </location>
</feature>
<dbReference type="GO" id="GO:0022857">
    <property type="term" value="F:transmembrane transporter activity"/>
    <property type="evidence" value="ECO:0007669"/>
    <property type="project" value="TreeGrafter"/>
</dbReference>
<gene>
    <name evidence="11" type="ORF">KDL01_15635</name>
</gene>